<dbReference type="Gene3D" id="1.10.287.610">
    <property type="entry name" value="Helix hairpin bin"/>
    <property type="match status" value="1"/>
</dbReference>
<dbReference type="Proteomes" id="UP000219775">
    <property type="component" value="Unassembled WGS sequence"/>
</dbReference>
<dbReference type="EMBL" id="NUDP01000117">
    <property type="protein sequence ID" value="PEM65289.1"/>
    <property type="molecule type" value="Genomic_DNA"/>
</dbReference>
<proteinExistence type="predicted"/>
<organism evidence="1 2">
    <name type="scientific">Bacillus pseudomycoides</name>
    <dbReference type="NCBI Taxonomy" id="64104"/>
    <lineage>
        <taxon>Bacteria</taxon>
        <taxon>Bacillati</taxon>
        <taxon>Bacillota</taxon>
        <taxon>Bacilli</taxon>
        <taxon>Bacillales</taxon>
        <taxon>Bacillaceae</taxon>
        <taxon>Bacillus</taxon>
        <taxon>Bacillus cereus group</taxon>
    </lineage>
</organism>
<evidence type="ECO:0000313" key="2">
    <source>
        <dbReference type="Proteomes" id="UP000219775"/>
    </source>
</evidence>
<reference evidence="1 2" key="1">
    <citation type="submission" date="2017-09" db="EMBL/GenBank/DDBJ databases">
        <title>Large-scale bioinformatics analysis of Bacillus genomes uncovers conserved roles of natural products in bacterial physiology.</title>
        <authorList>
            <consortium name="Agbiome Team Llc"/>
            <person name="Bleich R.M."/>
            <person name="Grubbs K.J."/>
            <person name="Santa Maria K.C."/>
            <person name="Allen S.E."/>
            <person name="Farag S."/>
            <person name="Shank E.A."/>
            <person name="Bowers A."/>
        </authorList>
    </citation>
    <scope>NUCLEOTIDE SEQUENCE [LARGE SCALE GENOMIC DNA]</scope>
    <source>
        <strain evidence="1 2">AFS009893</strain>
    </source>
</reference>
<gene>
    <name evidence="1" type="ORF">CN613_25425</name>
</gene>
<protein>
    <submittedName>
        <fullName evidence="1">Uncharacterized protein</fullName>
    </submittedName>
</protein>
<evidence type="ECO:0000313" key="1">
    <source>
        <dbReference type="EMBL" id="PEM65289.1"/>
    </source>
</evidence>
<dbReference type="AlphaFoldDB" id="A0A2A8BY97"/>
<dbReference type="SUPFAM" id="SSF56091">
    <property type="entry name" value="DNA ligase/mRNA capping enzyme, catalytic domain"/>
    <property type="match status" value="1"/>
</dbReference>
<dbReference type="RefSeq" id="WP_098129056.1">
    <property type="nucleotide sequence ID" value="NZ_NUDP01000117.1"/>
</dbReference>
<name>A0A2A8BY97_9BACI</name>
<dbReference type="Pfam" id="PF22745">
    <property type="entry name" value="Nlig-Ia"/>
    <property type="match status" value="1"/>
</dbReference>
<comment type="caution">
    <text evidence="1">The sequence shown here is derived from an EMBL/GenBank/DDBJ whole genome shotgun (WGS) entry which is preliminary data.</text>
</comment>
<sequence length="95" mass="11382">MDYVELISRRRRQILVHSFLYYQLNQNVISDHTYDAWSKELADLQIKYPQEAKKAVYAKEFEEFDGSSGFDLPYHYPEVQNMAFRLLRAVKNLKC</sequence>
<accession>A0A2A8BY97</accession>